<keyword evidence="1" id="KW-0732">Signal</keyword>
<keyword evidence="3" id="KW-1185">Reference proteome</keyword>
<sequence length="386" mass="41273">MLRRLRPCLWACSLGLAAITAHATEDCRIAFDVGSSGIRVGASNSTPTAHVDIDYLSPLWAGRGLQEIIAPTAIALRQLPLQAQLDPACQRMAGGFSAWRLAWSQSAAQTVSVLKQIYADSGVALLVIPQTVEGGYGYTAARQKLGARLQTSHILDIGGGSFQIAGERSAYGQALGQKFWHRVLCQQLRPTAPLPCTLQPLNAAELAQARQLLQEQLRDLPAALPEPVSITAISRPVTQGVQAAVQRLLPTTQHNPILLQRADLATAIDRLAPASLDATIQQTGIAAPYANYLLSDMLLTEGLLQATAGQQLHLQEIKVANVPGLLADTQAFGWAARYPCYLQRLEQQGPAAYFSDPQTCASPVTAPLLPLQLSPAHIPAGENPVF</sequence>
<evidence type="ECO:0000313" key="3">
    <source>
        <dbReference type="Proteomes" id="UP000199766"/>
    </source>
</evidence>
<name>A0A1H9DVL1_9BURK</name>
<dbReference type="AlphaFoldDB" id="A0A1H9DVL1"/>
<gene>
    <name evidence="2" type="ORF">SAMN02982919_00137</name>
</gene>
<feature type="chain" id="PRO_5011537230" evidence="1">
    <location>
        <begin position="24"/>
        <end position="386"/>
    </location>
</feature>
<dbReference type="Proteomes" id="UP000199766">
    <property type="component" value="Unassembled WGS sequence"/>
</dbReference>
<dbReference type="EMBL" id="FOGD01000001">
    <property type="protein sequence ID" value="SEQ17519.1"/>
    <property type="molecule type" value="Genomic_DNA"/>
</dbReference>
<dbReference type="RefSeq" id="WP_091451206.1">
    <property type="nucleotide sequence ID" value="NZ_FOGD01000001.1"/>
</dbReference>
<feature type="signal peptide" evidence="1">
    <location>
        <begin position="1"/>
        <end position="23"/>
    </location>
</feature>
<accession>A0A1H9DVL1</accession>
<proteinExistence type="predicted"/>
<dbReference type="Gene3D" id="3.30.420.150">
    <property type="entry name" value="Exopolyphosphatase. Domain 2"/>
    <property type="match status" value="1"/>
</dbReference>
<dbReference type="Gene3D" id="3.30.420.40">
    <property type="match status" value="1"/>
</dbReference>
<protein>
    <submittedName>
        <fullName evidence="2">Ppx/GppA phosphatase family protein</fullName>
    </submittedName>
</protein>
<reference evidence="2 3" key="1">
    <citation type="submission" date="2016-10" db="EMBL/GenBank/DDBJ databases">
        <authorList>
            <person name="de Groot N.N."/>
        </authorList>
    </citation>
    <scope>NUCLEOTIDE SEQUENCE [LARGE SCALE GENOMIC DNA]</scope>
    <source>
        <strain evidence="2 3">ATCC 35958</strain>
    </source>
</reference>
<organism evidence="2 3">
    <name type="scientific">Giesbergeria anulus</name>
    <dbReference type="NCBI Taxonomy" id="180197"/>
    <lineage>
        <taxon>Bacteria</taxon>
        <taxon>Pseudomonadati</taxon>
        <taxon>Pseudomonadota</taxon>
        <taxon>Betaproteobacteria</taxon>
        <taxon>Burkholderiales</taxon>
        <taxon>Comamonadaceae</taxon>
        <taxon>Giesbergeria</taxon>
    </lineage>
</organism>
<evidence type="ECO:0000313" key="2">
    <source>
        <dbReference type="EMBL" id="SEQ17519.1"/>
    </source>
</evidence>
<evidence type="ECO:0000256" key="1">
    <source>
        <dbReference type="SAM" id="SignalP"/>
    </source>
</evidence>
<dbReference type="STRING" id="180197.SAMN02982919_00137"/>
<dbReference type="OrthoDB" id="9179623at2"/>